<protein>
    <recommendedName>
        <fullName evidence="6">Glycosyl transferase family 1 domain-containing protein</fullName>
    </recommendedName>
</protein>
<evidence type="ECO:0008006" key="6">
    <source>
        <dbReference type="Google" id="ProtNLM"/>
    </source>
</evidence>
<keyword evidence="2" id="KW-1133">Transmembrane helix</keyword>
<organism evidence="5">
    <name type="scientific">Dunaliella tertiolecta</name>
    <name type="common">Green alga</name>
    <dbReference type="NCBI Taxonomy" id="3047"/>
    <lineage>
        <taxon>Eukaryota</taxon>
        <taxon>Viridiplantae</taxon>
        <taxon>Chlorophyta</taxon>
        <taxon>core chlorophytes</taxon>
        <taxon>Chlorophyceae</taxon>
        <taxon>CS clade</taxon>
        <taxon>Chlamydomonadales</taxon>
        <taxon>Dunaliellaceae</taxon>
        <taxon>Dunaliella</taxon>
    </lineage>
</organism>
<keyword evidence="1" id="KW-0808">Transferase</keyword>
<keyword evidence="1" id="KW-0328">Glycosyltransferase</keyword>
<dbReference type="PANTHER" id="PTHR45919:SF1">
    <property type="entry name" value="GDP-MAN:MAN(3)GLCNAC(2)-PP-DOL ALPHA-1,2-MANNOSYLTRANSFERASE"/>
    <property type="match status" value="1"/>
</dbReference>
<dbReference type="AlphaFoldDB" id="A0A7S3VRL6"/>
<evidence type="ECO:0000256" key="2">
    <source>
        <dbReference type="SAM" id="Phobius"/>
    </source>
</evidence>
<dbReference type="PANTHER" id="PTHR45919">
    <property type="entry name" value="GDP-MAN:MAN(3)GLCNAC(2)-PP-DOL ALPHA-1,2-MANNOSYLTRANSFERASE"/>
    <property type="match status" value="1"/>
</dbReference>
<proteinExistence type="predicted"/>
<dbReference type="Gene3D" id="3.40.50.2000">
    <property type="entry name" value="Glycogen Phosphorylase B"/>
    <property type="match status" value="1"/>
</dbReference>
<dbReference type="EMBL" id="HBIP01027510">
    <property type="protein sequence ID" value="CAE0501553.1"/>
    <property type="molecule type" value="Transcribed_RNA"/>
</dbReference>
<dbReference type="SUPFAM" id="SSF53756">
    <property type="entry name" value="UDP-Glycosyltransferase/glycogen phosphorylase"/>
    <property type="match status" value="1"/>
</dbReference>
<keyword evidence="2" id="KW-0812">Transmembrane</keyword>
<keyword evidence="2" id="KW-0472">Membrane</keyword>
<dbReference type="GO" id="GO:0004377">
    <property type="term" value="F:GDP-Man:Man(3)GlcNAc(2)-PP-Dol alpha-1,2-mannosyltransferase activity"/>
    <property type="evidence" value="ECO:0007669"/>
    <property type="project" value="InterPro"/>
</dbReference>
<dbReference type="GO" id="GO:0006487">
    <property type="term" value="P:protein N-linked glycosylation"/>
    <property type="evidence" value="ECO:0007669"/>
    <property type="project" value="TreeGrafter"/>
</dbReference>
<dbReference type="Pfam" id="PF00534">
    <property type="entry name" value="Glycos_transf_1"/>
    <property type="match status" value="1"/>
</dbReference>
<dbReference type="GO" id="GO:0016020">
    <property type="term" value="C:membrane"/>
    <property type="evidence" value="ECO:0007669"/>
    <property type="project" value="TreeGrafter"/>
</dbReference>
<dbReference type="InterPro" id="IPR038013">
    <property type="entry name" value="ALG11"/>
</dbReference>
<evidence type="ECO:0000259" key="4">
    <source>
        <dbReference type="Pfam" id="PF18922"/>
    </source>
</evidence>
<evidence type="ECO:0000256" key="1">
    <source>
        <dbReference type="ARBA" id="ARBA00022676"/>
    </source>
</evidence>
<reference evidence="5" key="1">
    <citation type="submission" date="2021-01" db="EMBL/GenBank/DDBJ databases">
        <authorList>
            <person name="Corre E."/>
            <person name="Pelletier E."/>
            <person name="Niang G."/>
            <person name="Scheremetjew M."/>
            <person name="Finn R."/>
            <person name="Kale V."/>
            <person name="Holt S."/>
            <person name="Cochrane G."/>
            <person name="Meng A."/>
            <person name="Brown T."/>
            <person name="Cohen L."/>
        </authorList>
    </citation>
    <scope>NUCLEOTIDE SEQUENCE</scope>
    <source>
        <strain evidence="5">CCMP1320</strain>
    </source>
</reference>
<dbReference type="Pfam" id="PF18922">
    <property type="entry name" value="DUF5672"/>
    <property type="match status" value="1"/>
</dbReference>
<feature type="transmembrane region" description="Helical" evidence="2">
    <location>
        <begin position="21"/>
        <end position="40"/>
    </location>
</feature>
<dbReference type="InterPro" id="IPR043729">
    <property type="entry name" value="DUF5672"/>
</dbReference>
<name>A0A7S3VRL6_DUNTE</name>
<accession>A0A7S3VRL6</accession>
<sequence length="748" mass="84345">MMEVKPGTRPSRRGSTITARHILGLIIIAIIVVQVAFYFVNFQGGDEASQVLHPKAEVKKAFLDVVGDEAPTRVERSVLKTVGPANVNWTGIDDGTRMRTAGFYTPYHITLGGGERYLLSSIKAAQYIGFHVEVLVGPDNVCQSVEKLMEVSRIMRIELNPWLTHLRTVQVTDHLILAHARYDLFFLLGNEKYPMYRGLGRMNMYMCQFPFDLDRVVDVNHLIAFASYDIVLLNSLYSLKWYQHFITPVLKLTSAANGLFPLFEILHPAVVPFQASSGPRANIILLGRLFAGRQSKGHHIAIKLFKALRPDLPPETRLILAGNVWPGEQHERYVADLRQEAAGWPIDFLLGQSAEVIQQALQSSLVQWHMTGLAAYSRNDPADHEHFGISIVEGMSAGCLPIAYCVGGASDIISPDANNGYLACSEEEFVSRTRALFNASQKQHDAMRASGLRTAARFDVETFKSKFITAIFRGFLSLSVRHYIKQVQPTLRSIPVASAEPVRQKHKAVIIEGRVHHAFEFVCRKTLLHLGPDWSLHVFHTRMNDAFVHEVLQNVPGVQFSLLDTDVISIPYYNHLLKSMAFWDQMGVDKVLLFQVDTLILHPFIDPFLAYDFVGAPWHEGNERWKGLLRDMLPEGVGNGGFSLRTVEASKDVVRRFGAGSPDDEQEDMFFAINMRRLGYKIAPRSVAYEFCIEVPCMDVPQPKAHFAMHAAWYYAARSQLRHTLDDTLPLPVYNWGEDDQVAYDREV</sequence>
<evidence type="ECO:0000259" key="3">
    <source>
        <dbReference type="Pfam" id="PF00534"/>
    </source>
</evidence>
<gene>
    <name evidence="5" type="ORF">DTER00134_LOCUS16626</name>
</gene>
<feature type="domain" description="Glycosyl transferase family 1" evidence="3">
    <location>
        <begin position="293"/>
        <end position="445"/>
    </location>
</feature>
<evidence type="ECO:0000313" key="5">
    <source>
        <dbReference type="EMBL" id="CAE0501553.1"/>
    </source>
</evidence>
<feature type="domain" description="DUF5672" evidence="4">
    <location>
        <begin position="560"/>
        <end position="710"/>
    </location>
</feature>
<dbReference type="InterPro" id="IPR001296">
    <property type="entry name" value="Glyco_trans_1"/>
</dbReference>